<name>A0A934Q0I6_9BURK</name>
<feature type="transmembrane region" description="Helical" evidence="1">
    <location>
        <begin position="161"/>
        <end position="181"/>
    </location>
</feature>
<keyword evidence="3" id="KW-1185">Reference proteome</keyword>
<feature type="transmembrane region" description="Helical" evidence="1">
    <location>
        <begin position="100"/>
        <end position="119"/>
    </location>
</feature>
<evidence type="ECO:0000313" key="2">
    <source>
        <dbReference type="EMBL" id="MBK0392493.1"/>
    </source>
</evidence>
<gene>
    <name evidence="2" type="ORF">I8E28_07805</name>
</gene>
<proteinExistence type="predicted"/>
<reference evidence="2" key="1">
    <citation type="submission" date="2020-12" db="EMBL/GenBank/DDBJ databases">
        <title>Ramlibacter sp. nov., isolated from a freshwater alga, Cryptomonas.</title>
        <authorList>
            <person name="Kim H.M."/>
            <person name="Jeon C.O."/>
        </authorList>
    </citation>
    <scope>NUCLEOTIDE SEQUENCE</scope>
    <source>
        <strain evidence="2">CrO1</strain>
    </source>
</reference>
<feature type="transmembrane region" description="Helical" evidence="1">
    <location>
        <begin position="308"/>
        <end position="327"/>
    </location>
</feature>
<organism evidence="2 3">
    <name type="scientific">Ramlibacter algicola</name>
    <dbReference type="NCBI Taxonomy" id="2795217"/>
    <lineage>
        <taxon>Bacteria</taxon>
        <taxon>Pseudomonadati</taxon>
        <taxon>Pseudomonadota</taxon>
        <taxon>Betaproteobacteria</taxon>
        <taxon>Burkholderiales</taxon>
        <taxon>Comamonadaceae</taxon>
        <taxon>Ramlibacter</taxon>
    </lineage>
</organism>
<feature type="transmembrane region" description="Helical" evidence="1">
    <location>
        <begin position="333"/>
        <end position="356"/>
    </location>
</feature>
<dbReference type="AlphaFoldDB" id="A0A934Q0I6"/>
<feature type="transmembrane region" description="Helical" evidence="1">
    <location>
        <begin position="125"/>
        <end position="149"/>
    </location>
</feature>
<dbReference type="Proteomes" id="UP000617041">
    <property type="component" value="Unassembled WGS sequence"/>
</dbReference>
<keyword evidence="1" id="KW-1133">Transmembrane helix</keyword>
<keyword evidence="1" id="KW-0812">Transmembrane</keyword>
<keyword evidence="1" id="KW-0472">Membrane</keyword>
<evidence type="ECO:0000256" key="1">
    <source>
        <dbReference type="SAM" id="Phobius"/>
    </source>
</evidence>
<feature type="transmembrane region" description="Helical" evidence="1">
    <location>
        <begin position="201"/>
        <end position="220"/>
    </location>
</feature>
<dbReference type="RefSeq" id="WP_200787424.1">
    <property type="nucleotide sequence ID" value="NZ_JAEDAO010000001.1"/>
</dbReference>
<feature type="transmembrane region" description="Helical" evidence="1">
    <location>
        <begin position="15"/>
        <end position="36"/>
    </location>
</feature>
<sequence length="437" mass="46139">MNPEIRRYAWLDLGWHRLVIAPLVLATLAAIPLVAARSPSKALAWGAAGLFLAVTLGWGTMRALASVSEEARERTWDFQRMSASTAAELALGKVFGAPVFQWYVGAWCLAVFLIAGLQARLPNVAAFTVAMLGGAVLLHALGVALSAAGSHLQVGQRARRGGAVVVFIGLLQMAPMALMLLADRQRALVRWWGLLLSVETFAALSMVLFAGWAVLAAWRALSRELREPVQPWAWPAFAAFAALWWAGLSTPTHDRVTTGEALGLAAAILVLATYVSAVVDPLTPVSLARTLRAWRPGAARWQHRIPDWLLHGALAVIVGAAAFAFALPGQVLASALLVAACLALRDAAIVGCFGLLTPLRNPVGRAIFYIALADLLLPFVLVTFGLPEVARLVFPVLALPDPGPGTAAAIAAVQAALALGALVLAAKHVRRLEPAAA</sequence>
<feature type="transmembrane region" description="Helical" evidence="1">
    <location>
        <begin position="42"/>
        <end position="65"/>
    </location>
</feature>
<protein>
    <submittedName>
        <fullName evidence="2">Uncharacterized protein</fullName>
    </submittedName>
</protein>
<feature type="transmembrane region" description="Helical" evidence="1">
    <location>
        <begin position="232"/>
        <end position="249"/>
    </location>
</feature>
<feature type="transmembrane region" description="Helical" evidence="1">
    <location>
        <begin position="368"/>
        <end position="386"/>
    </location>
</feature>
<comment type="caution">
    <text evidence="2">The sequence shown here is derived from an EMBL/GenBank/DDBJ whole genome shotgun (WGS) entry which is preliminary data.</text>
</comment>
<dbReference type="EMBL" id="JAEDAO010000001">
    <property type="protein sequence ID" value="MBK0392493.1"/>
    <property type="molecule type" value="Genomic_DNA"/>
</dbReference>
<feature type="transmembrane region" description="Helical" evidence="1">
    <location>
        <begin position="406"/>
        <end position="426"/>
    </location>
</feature>
<feature type="transmembrane region" description="Helical" evidence="1">
    <location>
        <begin position="261"/>
        <end position="287"/>
    </location>
</feature>
<accession>A0A934Q0I6</accession>
<evidence type="ECO:0000313" key="3">
    <source>
        <dbReference type="Proteomes" id="UP000617041"/>
    </source>
</evidence>